<feature type="non-terminal residue" evidence="13">
    <location>
        <position position="1"/>
    </location>
</feature>
<dbReference type="InterPro" id="IPR036521">
    <property type="entry name" value="SRP19-like_sf"/>
</dbReference>
<keyword evidence="6" id="KW-0733">Signal recognition particle</keyword>
<evidence type="ECO:0000256" key="6">
    <source>
        <dbReference type="ARBA" id="ARBA00023135"/>
    </source>
</evidence>
<comment type="subcellular location">
    <subcellularLocation>
        <location evidence="1">Cytoplasm</location>
    </subcellularLocation>
    <subcellularLocation>
        <location evidence="2">Nucleus</location>
        <location evidence="2">Nucleolus</location>
    </subcellularLocation>
</comment>
<evidence type="ECO:0000256" key="7">
    <source>
        <dbReference type="ARBA" id="ARBA00023242"/>
    </source>
</evidence>
<organism evidence="13 14">
    <name type="scientific">Solanum stoloniferum</name>
    <dbReference type="NCBI Taxonomy" id="62892"/>
    <lineage>
        <taxon>Eukaryota</taxon>
        <taxon>Viridiplantae</taxon>
        <taxon>Streptophyta</taxon>
        <taxon>Embryophyta</taxon>
        <taxon>Tracheophyta</taxon>
        <taxon>Spermatophyta</taxon>
        <taxon>Magnoliopsida</taxon>
        <taxon>eudicotyledons</taxon>
        <taxon>Gunneridae</taxon>
        <taxon>Pentapetalae</taxon>
        <taxon>asterids</taxon>
        <taxon>lamiids</taxon>
        <taxon>Solanales</taxon>
        <taxon>Solanaceae</taxon>
        <taxon>Solanoideae</taxon>
        <taxon>Solaneae</taxon>
        <taxon>Solanum</taxon>
    </lineage>
</organism>
<accession>A0ABD2U189</accession>
<keyword evidence="8" id="KW-0687">Ribonucleoprotein</keyword>
<dbReference type="FunFam" id="3.30.56.30:FF:000002">
    <property type="entry name" value="Signal recognition particle 19kDa"/>
    <property type="match status" value="1"/>
</dbReference>
<dbReference type="EMBL" id="JBJKTR010000008">
    <property type="protein sequence ID" value="KAL3362482.1"/>
    <property type="molecule type" value="Genomic_DNA"/>
</dbReference>
<evidence type="ECO:0000256" key="5">
    <source>
        <dbReference type="ARBA" id="ARBA00022884"/>
    </source>
</evidence>
<dbReference type="GO" id="GO:0003723">
    <property type="term" value="F:RNA binding"/>
    <property type="evidence" value="ECO:0007669"/>
    <property type="project" value="UniProtKB-KW"/>
</dbReference>
<evidence type="ECO:0000256" key="1">
    <source>
        <dbReference type="ARBA" id="ARBA00004496"/>
    </source>
</evidence>
<evidence type="ECO:0000256" key="12">
    <source>
        <dbReference type="SAM" id="MobiDB-lite"/>
    </source>
</evidence>
<reference evidence="13 14" key="1">
    <citation type="submission" date="2024-05" db="EMBL/GenBank/DDBJ databases">
        <title>De novo assembly of an allotetraploid wild potato.</title>
        <authorList>
            <person name="Hosaka A.J."/>
        </authorList>
    </citation>
    <scope>NUCLEOTIDE SEQUENCE [LARGE SCALE GENOMIC DNA]</scope>
    <source>
        <tissue evidence="13">Young leaves</tissue>
    </source>
</reference>
<evidence type="ECO:0000256" key="2">
    <source>
        <dbReference type="ARBA" id="ARBA00004604"/>
    </source>
</evidence>
<dbReference type="SUPFAM" id="SSF69695">
    <property type="entry name" value="SRP19"/>
    <property type="match status" value="1"/>
</dbReference>
<dbReference type="Proteomes" id="UP001627284">
    <property type="component" value="Unassembled WGS sequence"/>
</dbReference>
<sequence length="183" mass="20628">SKKPKKNPAQSNCLQHTNKTRNSAYPLSHSIGSTVSIFIFLVNQEILIMDGEIKNIKKWNILYPVYINSKKTIAEGRRICVTKACENPTCTEISDCCNFLKIPCAIELDKAYPRDFMQRGRVRVLLKREDGTPYNPVIPSRKQLMINVAELVRRHPNRTKKQEPAASSAAGSSKSGKGGRKKR</sequence>
<evidence type="ECO:0000256" key="9">
    <source>
        <dbReference type="ARBA" id="ARBA00033761"/>
    </source>
</evidence>
<dbReference type="Pfam" id="PF01922">
    <property type="entry name" value="SRP19"/>
    <property type="match status" value="1"/>
</dbReference>
<comment type="similarity">
    <text evidence="3">Belongs to the SRP19 family.</text>
</comment>
<evidence type="ECO:0000256" key="8">
    <source>
        <dbReference type="ARBA" id="ARBA00023274"/>
    </source>
</evidence>
<feature type="region of interest" description="Disordered" evidence="12">
    <location>
        <begin position="155"/>
        <end position="183"/>
    </location>
</feature>
<keyword evidence="4" id="KW-0963">Cytoplasm</keyword>
<dbReference type="PANTHER" id="PTHR17453:SF0">
    <property type="entry name" value="SIGNAL RECOGNITION PARTICLE 19 KDA PROTEIN"/>
    <property type="match status" value="1"/>
</dbReference>
<proteinExistence type="inferred from homology"/>
<comment type="subunit">
    <text evidence="9">Component of a signal recognition particle complex that consists of a 7SL RNA molecule of 300 nucleotides and six protein subunits: SRP72, SRP68, SRP54, SRP19, SRP14 and SRP9.</text>
</comment>
<comment type="caution">
    <text evidence="13">The sequence shown here is derived from an EMBL/GenBank/DDBJ whole genome shotgun (WGS) entry which is preliminary data.</text>
</comment>
<dbReference type="Gene3D" id="3.30.56.30">
    <property type="entry name" value="Signal recognition particle, SRP19-like subunit"/>
    <property type="match status" value="1"/>
</dbReference>
<evidence type="ECO:0000313" key="13">
    <source>
        <dbReference type="EMBL" id="KAL3362482.1"/>
    </source>
</evidence>
<gene>
    <name evidence="13" type="ORF">AABB24_015066</name>
</gene>
<dbReference type="GO" id="GO:0005786">
    <property type="term" value="C:signal recognition particle, endoplasmic reticulum targeting"/>
    <property type="evidence" value="ECO:0007669"/>
    <property type="project" value="UniProtKB-KW"/>
</dbReference>
<evidence type="ECO:0000256" key="11">
    <source>
        <dbReference type="ARBA" id="ARBA00045518"/>
    </source>
</evidence>
<evidence type="ECO:0000256" key="10">
    <source>
        <dbReference type="ARBA" id="ARBA00033772"/>
    </source>
</evidence>
<dbReference type="InterPro" id="IPR002778">
    <property type="entry name" value="Signal_recog_particle_SRP19"/>
</dbReference>
<feature type="compositionally biased region" description="Low complexity" evidence="12">
    <location>
        <begin position="165"/>
        <end position="175"/>
    </location>
</feature>
<dbReference type="PANTHER" id="PTHR17453">
    <property type="entry name" value="SIGNAL RECOGNITION PARTICLE 19 KD PROTEIN"/>
    <property type="match status" value="1"/>
</dbReference>
<evidence type="ECO:0000256" key="4">
    <source>
        <dbReference type="ARBA" id="ARBA00022490"/>
    </source>
</evidence>
<comment type="function">
    <text evidence="11">Component of the signal recognition particle (SRP) complex, a ribonucleoprotein complex that mediates the cotranslational targeting of secretory and membrane proteins to the endoplasmic reticulum (ER). Binds directly to 7SL RNA. Mediates binding of SRP54 to the SRP complex.</text>
</comment>
<keyword evidence="5" id="KW-0694">RNA-binding</keyword>
<keyword evidence="7" id="KW-0539">Nucleus</keyword>
<evidence type="ECO:0000313" key="14">
    <source>
        <dbReference type="Proteomes" id="UP001627284"/>
    </source>
</evidence>
<protein>
    <recommendedName>
        <fullName evidence="10">Signal recognition particle 19 kDa protein</fullName>
    </recommendedName>
</protein>
<evidence type="ECO:0000256" key="3">
    <source>
        <dbReference type="ARBA" id="ARBA00008910"/>
    </source>
</evidence>
<dbReference type="AlphaFoldDB" id="A0ABD2U189"/>
<keyword evidence="14" id="KW-1185">Reference proteome</keyword>
<dbReference type="GO" id="GO:0005730">
    <property type="term" value="C:nucleolus"/>
    <property type="evidence" value="ECO:0007669"/>
    <property type="project" value="UniProtKB-SubCell"/>
</dbReference>
<name>A0ABD2U189_9SOLN</name>